<dbReference type="RefSeq" id="WP_038092199.1">
    <property type="nucleotide sequence ID" value="NZ_JMIR01000032.1"/>
</dbReference>
<organism evidence="3 4">
    <name type="scientific">Tumebacillus flagellatus</name>
    <dbReference type="NCBI Taxonomy" id="1157490"/>
    <lineage>
        <taxon>Bacteria</taxon>
        <taxon>Bacillati</taxon>
        <taxon>Bacillota</taxon>
        <taxon>Bacilli</taxon>
        <taxon>Bacillales</taxon>
        <taxon>Alicyclobacillaceae</taxon>
        <taxon>Tumebacillus</taxon>
    </lineage>
</organism>
<dbReference type="Pfam" id="PF14581">
    <property type="entry name" value="SseB_C"/>
    <property type="match status" value="1"/>
</dbReference>
<dbReference type="AlphaFoldDB" id="A0A074M6T0"/>
<dbReference type="STRING" id="1157490.EL26_19010"/>
<evidence type="ECO:0000259" key="1">
    <source>
        <dbReference type="Pfam" id="PF07179"/>
    </source>
</evidence>
<feature type="domain" description="SseB protein C-terminal" evidence="2">
    <location>
        <begin position="145"/>
        <end position="249"/>
    </location>
</feature>
<keyword evidence="4" id="KW-1185">Reference proteome</keyword>
<evidence type="ECO:0000313" key="3">
    <source>
        <dbReference type="EMBL" id="KEO81707.1"/>
    </source>
</evidence>
<evidence type="ECO:0008006" key="5">
    <source>
        <dbReference type="Google" id="ProtNLM"/>
    </source>
</evidence>
<protein>
    <recommendedName>
        <fullName evidence="5">SseB protein N-terminal domain-containing protein</fullName>
    </recommendedName>
</protein>
<dbReference type="Proteomes" id="UP000027931">
    <property type="component" value="Unassembled WGS sequence"/>
</dbReference>
<dbReference type="InterPro" id="IPR027945">
    <property type="entry name" value="SseB_C"/>
</dbReference>
<evidence type="ECO:0000313" key="4">
    <source>
        <dbReference type="Proteomes" id="UP000027931"/>
    </source>
</evidence>
<dbReference type="InterPro" id="IPR009839">
    <property type="entry name" value="SseB_N"/>
</dbReference>
<dbReference type="EMBL" id="JMIR01000032">
    <property type="protein sequence ID" value="KEO81707.1"/>
    <property type="molecule type" value="Genomic_DNA"/>
</dbReference>
<sequence length="251" mass="28076">MSELTKLLTQAKQTPTMRPDFYKALWDAELYFIGRMDETDDTYHLSFYEAAGRTLLPCFSSEGLFRSVVPEAEHETVVLLPVREVFPSVGSEITVVLNPFTDVGKEFDALERRALQAGVLFELPPKAAAAQEPGENTNEPATYFGTPKEKPEALLAALEDFFPTRPEIQTAYLGMIAITDSTHPPHPLLGLVWTGPSEAKFLELTLDIQSQIRASLPDAPQLDVYRLTPDDTREVARYLLDKTTPIYTKEP</sequence>
<name>A0A074M6T0_9BACL</name>
<feature type="domain" description="SseB protein N-terminal" evidence="1">
    <location>
        <begin position="4"/>
        <end position="109"/>
    </location>
</feature>
<dbReference type="OrthoDB" id="2382112at2"/>
<comment type="caution">
    <text evidence="3">The sequence shown here is derived from an EMBL/GenBank/DDBJ whole genome shotgun (WGS) entry which is preliminary data.</text>
</comment>
<reference evidence="3 4" key="1">
    <citation type="journal article" date="2013" name="Int. J. Syst. Evol. Microbiol.">
        <title>Tumebacillus flagellatus sp. nov., an alpha-amylase/pullulanase-producing bacterium isolated from cassava wastewater.</title>
        <authorList>
            <person name="Wang Q."/>
            <person name="Xie N."/>
            <person name="Qin Y."/>
            <person name="Shen N."/>
            <person name="Zhu J."/>
            <person name="Mi H."/>
            <person name="Huang R."/>
        </authorList>
    </citation>
    <scope>NUCLEOTIDE SEQUENCE [LARGE SCALE GENOMIC DNA]</scope>
    <source>
        <strain evidence="3 4">GST4</strain>
    </source>
</reference>
<dbReference type="Pfam" id="PF07179">
    <property type="entry name" value="SseB"/>
    <property type="match status" value="1"/>
</dbReference>
<evidence type="ECO:0000259" key="2">
    <source>
        <dbReference type="Pfam" id="PF14581"/>
    </source>
</evidence>
<proteinExistence type="predicted"/>
<accession>A0A074M6T0</accession>
<gene>
    <name evidence="3" type="ORF">EL26_19010</name>
</gene>